<evidence type="ECO:0000313" key="2">
    <source>
        <dbReference type="Proteomes" id="UP001330434"/>
    </source>
</evidence>
<name>A0ABZ2C5V1_9PROT</name>
<protein>
    <submittedName>
        <fullName evidence="1">Rpn family recombination-promoting nuclease/putative transposase</fullName>
    </submittedName>
</protein>
<evidence type="ECO:0000313" key="1">
    <source>
        <dbReference type="EMBL" id="WVX67718.1"/>
    </source>
</evidence>
<proteinExistence type="predicted"/>
<reference evidence="1 2" key="1">
    <citation type="journal article" date="2024" name="Environ. Microbiol.">
        <title>Novel evolutionary insights on the interactions of the Holosporales (Alphaproteobacteria) with eukaryotic hosts from comparative genomics.</title>
        <authorList>
            <person name="Giovannini M."/>
            <person name="Petroni G."/>
            <person name="Castelli M."/>
        </authorList>
    </citation>
    <scope>NUCLEOTIDE SEQUENCE [LARGE SCALE GENOMIC DNA]</scope>
    <source>
        <strain evidence="1 2">US_Bl 15I1</strain>
    </source>
</reference>
<dbReference type="Proteomes" id="UP001330434">
    <property type="component" value="Chromosome"/>
</dbReference>
<keyword evidence="2" id="KW-1185">Reference proteome</keyword>
<sequence>MEKISPRIDIAFKKIEAKGFEEGLEKGRMEGELRGKLETARAMKDKNLDLELIAAVTGLSLWTL</sequence>
<accession>A0ABZ2C5V1</accession>
<gene>
    <name evidence="1" type="ORF">Bealeia1_01934</name>
</gene>
<dbReference type="RefSeq" id="WP_331256402.1">
    <property type="nucleotide sequence ID" value="NZ_CP133270.1"/>
</dbReference>
<organism evidence="1 2">
    <name type="scientific">Candidatus Bealeia paramacronuclearis</name>
    <dbReference type="NCBI Taxonomy" id="1921001"/>
    <lineage>
        <taxon>Bacteria</taxon>
        <taxon>Pseudomonadati</taxon>
        <taxon>Pseudomonadota</taxon>
        <taxon>Alphaproteobacteria</taxon>
        <taxon>Holosporales</taxon>
        <taxon>Holosporaceae</taxon>
        <taxon>Candidatus Bealeia</taxon>
    </lineage>
</organism>
<dbReference type="EMBL" id="CP133270">
    <property type="protein sequence ID" value="WVX67718.1"/>
    <property type="molecule type" value="Genomic_DNA"/>
</dbReference>